<keyword evidence="13" id="KW-1185">Reference proteome</keyword>
<dbReference type="EMBL" id="CAMGYJ010000002">
    <property type="protein sequence ID" value="CAI0380509.1"/>
    <property type="molecule type" value="Genomic_DNA"/>
</dbReference>
<sequence length="227" mass="23338">MTTQRSGDDGVPYVFIALLVVCSVIAAGNCQNLDELMQSYGNAISKSMNESGDSSEALRSGIALLSHPGKAKCIQKLSPCKEFLHFQGTPPSSCCDPLTQIVTNATEDCVCIFNSQDLLNSVNITKKDALTLAGACGAKPDLSGCKNDSASAPSGSASTTATISLPPISLESSSGSGHDTPADSSSSSSDDKQESSAAASFGGKKSHWRGLVLTFAALLGLKLVTLN</sequence>
<dbReference type="InterPro" id="IPR016140">
    <property type="entry name" value="Bifunc_inhib/LTP/seed_store"/>
</dbReference>
<keyword evidence="6" id="KW-1015">Disulfide bond</keyword>
<keyword evidence="10" id="KW-0812">Transmembrane</keyword>
<keyword evidence="10" id="KW-0472">Membrane</keyword>
<dbReference type="CDD" id="cd00010">
    <property type="entry name" value="AAI_LTSS"/>
    <property type="match status" value="1"/>
</dbReference>
<name>A0AAV0H6C8_9ROSI</name>
<evidence type="ECO:0000313" key="12">
    <source>
        <dbReference type="EMBL" id="CAI0380509.1"/>
    </source>
</evidence>
<evidence type="ECO:0000259" key="11">
    <source>
        <dbReference type="Pfam" id="PF14368"/>
    </source>
</evidence>
<keyword evidence="4" id="KW-0336">GPI-anchor</keyword>
<organism evidence="12 13">
    <name type="scientific">Linum tenue</name>
    <dbReference type="NCBI Taxonomy" id="586396"/>
    <lineage>
        <taxon>Eukaryota</taxon>
        <taxon>Viridiplantae</taxon>
        <taxon>Streptophyta</taxon>
        <taxon>Embryophyta</taxon>
        <taxon>Tracheophyta</taxon>
        <taxon>Spermatophyta</taxon>
        <taxon>Magnoliopsida</taxon>
        <taxon>eudicotyledons</taxon>
        <taxon>Gunneridae</taxon>
        <taxon>Pentapetalae</taxon>
        <taxon>rosids</taxon>
        <taxon>fabids</taxon>
        <taxon>Malpighiales</taxon>
        <taxon>Linaceae</taxon>
        <taxon>Linum</taxon>
    </lineage>
</organism>
<evidence type="ECO:0000256" key="9">
    <source>
        <dbReference type="SAM" id="MobiDB-lite"/>
    </source>
</evidence>
<dbReference type="PANTHER" id="PTHR33044">
    <property type="entry name" value="BIFUNCTIONAL INHIBITOR/LIPID-TRANSFER PROTEIN/SEED STORAGE 2S ALBUMIN SUPERFAMILY PROTEIN-RELATED"/>
    <property type="match status" value="1"/>
</dbReference>
<dbReference type="AlphaFoldDB" id="A0AAV0H6C8"/>
<dbReference type="GO" id="GO:0098552">
    <property type="term" value="C:side of membrane"/>
    <property type="evidence" value="ECO:0007669"/>
    <property type="project" value="UniProtKB-KW"/>
</dbReference>
<dbReference type="SUPFAM" id="SSF47699">
    <property type="entry name" value="Bifunctional inhibitor/lipid-transfer protein/seed storage 2S albumin"/>
    <property type="match status" value="1"/>
</dbReference>
<keyword evidence="8" id="KW-0449">Lipoprotein</keyword>
<dbReference type="Gene3D" id="1.10.110.10">
    <property type="entry name" value="Plant lipid-transfer and hydrophobic proteins"/>
    <property type="match status" value="1"/>
</dbReference>
<dbReference type="Proteomes" id="UP001154282">
    <property type="component" value="Unassembled WGS sequence"/>
</dbReference>
<evidence type="ECO:0000256" key="4">
    <source>
        <dbReference type="ARBA" id="ARBA00022622"/>
    </source>
</evidence>
<dbReference type="InterPro" id="IPR043325">
    <property type="entry name" value="LTSS"/>
</dbReference>
<evidence type="ECO:0000256" key="3">
    <source>
        <dbReference type="ARBA" id="ARBA00022475"/>
    </source>
</evidence>
<keyword evidence="10" id="KW-1133">Transmembrane helix</keyword>
<keyword evidence="3" id="KW-1003">Cell membrane</keyword>
<dbReference type="Pfam" id="PF14368">
    <property type="entry name" value="LTP_2"/>
    <property type="match status" value="1"/>
</dbReference>
<evidence type="ECO:0000256" key="2">
    <source>
        <dbReference type="ARBA" id="ARBA00009748"/>
    </source>
</evidence>
<keyword evidence="5" id="KW-0732">Signal</keyword>
<evidence type="ECO:0000256" key="8">
    <source>
        <dbReference type="ARBA" id="ARBA00023288"/>
    </source>
</evidence>
<dbReference type="InterPro" id="IPR036312">
    <property type="entry name" value="Bifun_inhib/LTP/seed_sf"/>
</dbReference>
<comment type="caution">
    <text evidence="12">The sequence shown here is derived from an EMBL/GenBank/DDBJ whole genome shotgun (WGS) entry which is preliminary data.</text>
</comment>
<evidence type="ECO:0000256" key="6">
    <source>
        <dbReference type="ARBA" id="ARBA00023157"/>
    </source>
</evidence>
<comment type="similarity">
    <text evidence="2">Belongs to the plant LTP family.</text>
</comment>
<accession>A0AAV0H6C8</accession>
<evidence type="ECO:0000256" key="7">
    <source>
        <dbReference type="ARBA" id="ARBA00023180"/>
    </source>
</evidence>
<comment type="subcellular location">
    <subcellularLocation>
        <location evidence="1">Cell membrane</location>
        <topology evidence="1">Lipid-anchor</topology>
        <topology evidence="1">GPI-anchor</topology>
    </subcellularLocation>
</comment>
<evidence type="ECO:0000256" key="10">
    <source>
        <dbReference type="SAM" id="Phobius"/>
    </source>
</evidence>
<feature type="region of interest" description="Disordered" evidence="9">
    <location>
        <begin position="168"/>
        <end position="201"/>
    </location>
</feature>
<reference evidence="12" key="1">
    <citation type="submission" date="2022-08" db="EMBL/GenBank/DDBJ databases">
        <authorList>
            <person name="Gutierrez-Valencia J."/>
        </authorList>
    </citation>
    <scope>NUCLEOTIDE SEQUENCE</scope>
</reference>
<evidence type="ECO:0000256" key="1">
    <source>
        <dbReference type="ARBA" id="ARBA00004609"/>
    </source>
</evidence>
<proteinExistence type="inferred from homology"/>
<evidence type="ECO:0000256" key="5">
    <source>
        <dbReference type="ARBA" id="ARBA00022729"/>
    </source>
</evidence>
<feature type="transmembrane region" description="Helical" evidence="10">
    <location>
        <begin position="12"/>
        <end position="30"/>
    </location>
</feature>
<feature type="compositionally biased region" description="Low complexity" evidence="9">
    <location>
        <begin position="168"/>
        <end position="188"/>
    </location>
</feature>
<keyword evidence="7" id="KW-0325">Glycoprotein</keyword>
<gene>
    <name evidence="12" type="ORF">LITE_LOCUS2708</name>
</gene>
<feature type="domain" description="Bifunctional inhibitor/plant lipid transfer protein/seed storage helical" evidence="11">
    <location>
        <begin position="69"/>
        <end position="145"/>
    </location>
</feature>
<protein>
    <recommendedName>
        <fullName evidence="11">Bifunctional inhibitor/plant lipid transfer protein/seed storage helical domain-containing protein</fullName>
    </recommendedName>
</protein>
<evidence type="ECO:0000313" key="13">
    <source>
        <dbReference type="Proteomes" id="UP001154282"/>
    </source>
</evidence>
<dbReference type="GO" id="GO:0005886">
    <property type="term" value="C:plasma membrane"/>
    <property type="evidence" value="ECO:0007669"/>
    <property type="project" value="UniProtKB-SubCell"/>
</dbReference>